<feature type="region of interest" description="Disordered" evidence="1">
    <location>
        <begin position="1"/>
        <end position="84"/>
    </location>
</feature>
<proteinExistence type="predicted"/>
<dbReference type="GO" id="GO:0042383">
    <property type="term" value="C:sarcolemma"/>
    <property type="evidence" value="ECO:0007669"/>
    <property type="project" value="TreeGrafter"/>
</dbReference>
<evidence type="ECO:0000313" key="2">
    <source>
        <dbReference type="EMBL" id="CAL1547341.1"/>
    </source>
</evidence>
<dbReference type="GO" id="GO:0043236">
    <property type="term" value="F:laminin binding"/>
    <property type="evidence" value="ECO:0007669"/>
    <property type="project" value="TreeGrafter"/>
</dbReference>
<dbReference type="GO" id="GO:0007411">
    <property type="term" value="P:axon guidance"/>
    <property type="evidence" value="ECO:0007669"/>
    <property type="project" value="TreeGrafter"/>
</dbReference>
<evidence type="ECO:0000256" key="1">
    <source>
        <dbReference type="SAM" id="MobiDB-lite"/>
    </source>
</evidence>
<reference evidence="2 3" key="1">
    <citation type="submission" date="2024-04" db="EMBL/GenBank/DDBJ databases">
        <authorList>
            <consortium name="Genoscope - CEA"/>
            <person name="William W."/>
        </authorList>
    </citation>
    <scope>NUCLEOTIDE SEQUENCE [LARGE SCALE GENOMIC DNA]</scope>
</reference>
<name>A0AAV2IJS9_LYMST</name>
<accession>A0AAV2IJS9</accession>
<dbReference type="GO" id="GO:0021675">
    <property type="term" value="P:nerve development"/>
    <property type="evidence" value="ECO:0007669"/>
    <property type="project" value="TreeGrafter"/>
</dbReference>
<dbReference type="GO" id="GO:0016011">
    <property type="term" value="C:dystroglycan complex"/>
    <property type="evidence" value="ECO:0007669"/>
    <property type="project" value="TreeGrafter"/>
</dbReference>
<dbReference type="EMBL" id="CAXITT010000951">
    <property type="protein sequence ID" value="CAL1547341.1"/>
    <property type="molecule type" value="Genomic_DNA"/>
</dbReference>
<evidence type="ECO:0000313" key="3">
    <source>
        <dbReference type="Proteomes" id="UP001497497"/>
    </source>
</evidence>
<comment type="caution">
    <text evidence="2">The sequence shown here is derived from an EMBL/GenBank/DDBJ whole genome shotgun (WGS) entry which is preliminary data.</text>
</comment>
<dbReference type="AlphaFoldDB" id="A0AAV2IJS9"/>
<dbReference type="PANTHER" id="PTHR21559">
    <property type="entry name" value="DYSTROGLYCAN-RELATED"/>
    <property type="match status" value="1"/>
</dbReference>
<keyword evidence="3" id="KW-1185">Reference proteome</keyword>
<sequence length="162" mass="17569">MTVAVVPVQASSAKVMTTAPPRTSSTTTAGTSSHTTMTSRTPSQTAAAKATSPPTTTAANTTKVTTKKSTPRLTTTPDSARTSDWSDITEDELYINNRPYVKNPIPQIIGERGRVFKFAIPPEVFIDVEDGNTRSLRLSLELTPTQELPTNFWLYLDHGSQV</sequence>
<dbReference type="PANTHER" id="PTHR21559:SF21">
    <property type="entry name" value="DYSTROGLYCAN 1"/>
    <property type="match status" value="1"/>
</dbReference>
<gene>
    <name evidence="2" type="ORF">GSLYS_00020666001</name>
</gene>
<dbReference type="Proteomes" id="UP001497497">
    <property type="component" value="Unassembled WGS sequence"/>
</dbReference>
<dbReference type="GO" id="GO:0002009">
    <property type="term" value="P:morphogenesis of an epithelium"/>
    <property type="evidence" value="ECO:0007669"/>
    <property type="project" value="TreeGrafter"/>
</dbReference>
<protein>
    <submittedName>
        <fullName evidence="2">Uncharacterized protein</fullName>
    </submittedName>
</protein>
<organism evidence="2 3">
    <name type="scientific">Lymnaea stagnalis</name>
    <name type="common">Great pond snail</name>
    <name type="synonym">Helix stagnalis</name>
    <dbReference type="NCBI Taxonomy" id="6523"/>
    <lineage>
        <taxon>Eukaryota</taxon>
        <taxon>Metazoa</taxon>
        <taxon>Spiralia</taxon>
        <taxon>Lophotrochozoa</taxon>
        <taxon>Mollusca</taxon>
        <taxon>Gastropoda</taxon>
        <taxon>Heterobranchia</taxon>
        <taxon>Euthyneura</taxon>
        <taxon>Panpulmonata</taxon>
        <taxon>Hygrophila</taxon>
        <taxon>Lymnaeoidea</taxon>
        <taxon>Lymnaeidae</taxon>
        <taxon>Lymnaea</taxon>
    </lineage>
</organism>
<feature type="compositionally biased region" description="Low complexity" evidence="1">
    <location>
        <begin position="16"/>
        <end position="64"/>
    </location>
</feature>
<feature type="non-terminal residue" evidence="2">
    <location>
        <position position="162"/>
    </location>
</feature>